<dbReference type="EMBL" id="JBICCN010000355">
    <property type="protein sequence ID" value="KAL3075140.1"/>
    <property type="molecule type" value="Genomic_DNA"/>
</dbReference>
<keyword evidence="3" id="KW-1185">Reference proteome</keyword>
<feature type="compositionally biased region" description="Polar residues" evidence="1">
    <location>
        <begin position="156"/>
        <end position="165"/>
    </location>
</feature>
<proteinExistence type="predicted"/>
<sequence>MTMKRSQPSGQKPVASSSDDVLQQQNGGIAKRKDAASLLLLIALLCCSVPAPVAAIRGALFRSGRSPAALSWLPVPISRSAVVVGNEQGGVGAVPPFLITSEQLINNKAQPPVMVDLRQLAQWQREQAMVAGAVKQMLEENNRQREEAALEEMEQNAGNSGTTKPTAHIRFSIPALFGIPTRHFVASKRAVVGDWQTAAPAAAAASDQQQQLIKRGKQQQQKKWVEAGGEQQQQQKKQQQLDLINMAKKFMISYNRDGGARRRR</sequence>
<gene>
    <name evidence="2" type="ORF">niasHS_013363</name>
</gene>
<dbReference type="AlphaFoldDB" id="A0ABD2IBD5"/>
<feature type="region of interest" description="Disordered" evidence="1">
    <location>
        <begin position="1"/>
        <end position="21"/>
    </location>
</feature>
<evidence type="ECO:0000313" key="3">
    <source>
        <dbReference type="Proteomes" id="UP001620645"/>
    </source>
</evidence>
<accession>A0ABD2IBD5</accession>
<organism evidence="2 3">
    <name type="scientific">Heterodera schachtii</name>
    <name type="common">Sugarbeet cyst nematode worm</name>
    <name type="synonym">Tylenchus schachtii</name>
    <dbReference type="NCBI Taxonomy" id="97005"/>
    <lineage>
        <taxon>Eukaryota</taxon>
        <taxon>Metazoa</taxon>
        <taxon>Ecdysozoa</taxon>
        <taxon>Nematoda</taxon>
        <taxon>Chromadorea</taxon>
        <taxon>Rhabditida</taxon>
        <taxon>Tylenchina</taxon>
        <taxon>Tylenchomorpha</taxon>
        <taxon>Tylenchoidea</taxon>
        <taxon>Heteroderidae</taxon>
        <taxon>Heteroderinae</taxon>
        <taxon>Heterodera</taxon>
    </lineage>
</organism>
<evidence type="ECO:0000256" key="1">
    <source>
        <dbReference type="SAM" id="MobiDB-lite"/>
    </source>
</evidence>
<comment type="caution">
    <text evidence="2">The sequence shown here is derived from an EMBL/GenBank/DDBJ whole genome shotgun (WGS) entry which is preliminary data.</text>
</comment>
<reference evidence="2 3" key="1">
    <citation type="submission" date="2024-10" db="EMBL/GenBank/DDBJ databases">
        <authorList>
            <person name="Kim D."/>
        </authorList>
    </citation>
    <scope>NUCLEOTIDE SEQUENCE [LARGE SCALE GENOMIC DNA]</scope>
    <source>
        <strain evidence="2">Taebaek</strain>
    </source>
</reference>
<evidence type="ECO:0000313" key="2">
    <source>
        <dbReference type="EMBL" id="KAL3075140.1"/>
    </source>
</evidence>
<feature type="region of interest" description="Disordered" evidence="1">
    <location>
        <begin position="143"/>
        <end position="166"/>
    </location>
</feature>
<name>A0ABD2IBD5_HETSC</name>
<dbReference type="Proteomes" id="UP001620645">
    <property type="component" value="Unassembled WGS sequence"/>
</dbReference>
<protein>
    <submittedName>
        <fullName evidence="2">Uncharacterized protein</fullName>
    </submittedName>
</protein>